<reference evidence="2 3" key="1">
    <citation type="submission" date="2018-12" db="EMBL/GenBank/DDBJ databases">
        <title>Sphingomonas sp. HMF7854 Genome sequencing and assembly.</title>
        <authorList>
            <person name="Cha I."/>
            <person name="Kang H."/>
            <person name="Kim H."/>
            <person name="Kang J."/>
            <person name="Joh K."/>
        </authorList>
    </citation>
    <scope>NUCLEOTIDE SEQUENCE [LARGE SCALE GENOMIC DNA]</scope>
    <source>
        <strain evidence="2 3">HMF7854</strain>
    </source>
</reference>
<evidence type="ECO:0000259" key="1">
    <source>
        <dbReference type="Pfam" id="PF12680"/>
    </source>
</evidence>
<protein>
    <recommendedName>
        <fullName evidence="1">SnoaL-like domain-containing protein</fullName>
    </recommendedName>
</protein>
<dbReference type="RefSeq" id="WP_126719484.1">
    <property type="nucleotide sequence ID" value="NZ_RWJF01000001.1"/>
</dbReference>
<dbReference type="Proteomes" id="UP000274661">
    <property type="component" value="Unassembled WGS sequence"/>
</dbReference>
<dbReference type="InterPro" id="IPR037401">
    <property type="entry name" value="SnoaL-like"/>
</dbReference>
<proteinExistence type="predicted"/>
<accession>A0A3R9YNL5</accession>
<gene>
    <name evidence="2" type="ORF">HMF7854_12725</name>
</gene>
<evidence type="ECO:0000313" key="3">
    <source>
        <dbReference type="Proteomes" id="UP000274661"/>
    </source>
</evidence>
<dbReference type="Gene3D" id="3.10.450.50">
    <property type="match status" value="1"/>
</dbReference>
<name>A0A3R9YNL5_9SPHN</name>
<dbReference type="SUPFAM" id="SSF54427">
    <property type="entry name" value="NTF2-like"/>
    <property type="match status" value="1"/>
</dbReference>
<feature type="domain" description="SnoaL-like" evidence="1">
    <location>
        <begin position="11"/>
        <end position="115"/>
    </location>
</feature>
<dbReference type="InterPro" id="IPR032710">
    <property type="entry name" value="NTF2-like_dom_sf"/>
</dbReference>
<evidence type="ECO:0000313" key="2">
    <source>
        <dbReference type="EMBL" id="RST31603.1"/>
    </source>
</evidence>
<dbReference type="OrthoDB" id="7584827at2"/>
<keyword evidence="3" id="KW-1185">Reference proteome</keyword>
<comment type="caution">
    <text evidence="2">The sequence shown here is derived from an EMBL/GenBank/DDBJ whole genome shotgun (WGS) entry which is preliminary data.</text>
</comment>
<sequence>MDRDDAKALMTRAYAARAAGDREALSELWADGAEFRIAGDASLHDRVLLSGGHPMQAIGELIDRFTLSEIELVDLVVDGSAIVAHWRLRAAAPGKAAVPTELLDLVRVDDDGRIRSLVQFADTALIRHLAG</sequence>
<dbReference type="AlphaFoldDB" id="A0A3R9YNL5"/>
<organism evidence="2 3">
    <name type="scientific">Sphingomonas ginkgonis</name>
    <dbReference type="NCBI Taxonomy" id="2315330"/>
    <lineage>
        <taxon>Bacteria</taxon>
        <taxon>Pseudomonadati</taxon>
        <taxon>Pseudomonadota</taxon>
        <taxon>Alphaproteobacteria</taxon>
        <taxon>Sphingomonadales</taxon>
        <taxon>Sphingomonadaceae</taxon>
        <taxon>Sphingomonas</taxon>
    </lineage>
</organism>
<dbReference type="EMBL" id="RWJF01000001">
    <property type="protein sequence ID" value="RST31603.1"/>
    <property type="molecule type" value="Genomic_DNA"/>
</dbReference>
<dbReference type="Pfam" id="PF12680">
    <property type="entry name" value="SnoaL_2"/>
    <property type="match status" value="1"/>
</dbReference>